<dbReference type="RefSeq" id="WP_068618255.1">
    <property type="nucleotide sequence ID" value="NZ_CP016268.1"/>
</dbReference>
<protein>
    <submittedName>
        <fullName evidence="1">Polyketide cyclase</fullName>
    </submittedName>
</protein>
<dbReference type="OrthoDB" id="287565at2"/>
<gene>
    <name evidence="1" type="ORF">BA177_17155</name>
</gene>
<accession>A0A193LJJ6</accession>
<dbReference type="InterPro" id="IPR023393">
    <property type="entry name" value="START-like_dom_sf"/>
</dbReference>
<dbReference type="SUPFAM" id="SSF55961">
    <property type="entry name" value="Bet v1-like"/>
    <property type="match status" value="1"/>
</dbReference>
<dbReference type="AlphaFoldDB" id="A0A193LJJ6"/>
<name>A0A193LJJ6_9GAMM</name>
<evidence type="ECO:0000313" key="1">
    <source>
        <dbReference type="EMBL" id="ANO52687.1"/>
    </source>
</evidence>
<keyword evidence="2" id="KW-1185">Reference proteome</keyword>
<dbReference type="STRING" id="1548547.BA177_17155"/>
<dbReference type="Gene3D" id="3.30.530.20">
    <property type="match status" value="1"/>
</dbReference>
<sequence>MSNICLTYGTKTSAQQIRAALTTLDGLSHWWTSDTAGDPSEGGTLTFTFGSNGGFDMRVIKSNARQVHWECVKGPDEWVGTSIEFDIDERAAHSQLLFRHRGWKAENGFFHHCSMKWATFLLSMRDYVESGVGRPYPDDLKIEAVGM</sequence>
<dbReference type="EMBL" id="CP016268">
    <property type="protein sequence ID" value="ANO52687.1"/>
    <property type="molecule type" value="Genomic_DNA"/>
</dbReference>
<dbReference type="KEGG" id="woc:BA177_17155"/>
<organism evidence="1 2">
    <name type="scientific">Woeseia oceani</name>
    <dbReference type="NCBI Taxonomy" id="1548547"/>
    <lineage>
        <taxon>Bacteria</taxon>
        <taxon>Pseudomonadati</taxon>
        <taxon>Pseudomonadota</taxon>
        <taxon>Gammaproteobacteria</taxon>
        <taxon>Woeseiales</taxon>
        <taxon>Woeseiaceae</taxon>
        <taxon>Woeseia</taxon>
    </lineage>
</organism>
<reference evidence="1 2" key="1">
    <citation type="submission" date="2016-06" db="EMBL/GenBank/DDBJ databases">
        <title>Complete genome sequence of a deep-branching marine Gamma Proteobacterium Woeseia oceani type strain XK5.</title>
        <authorList>
            <person name="Mu D."/>
            <person name="Du Z."/>
        </authorList>
    </citation>
    <scope>NUCLEOTIDE SEQUENCE [LARGE SCALE GENOMIC DNA]</scope>
    <source>
        <strain evidence="1 2">XK5</strain>
    </source>
</reference>
<proteinExistence type="predicted"/>
<evidence type="ECO:0000313" key="2">
    <source>
        <dbReference type="Proteomes" id="UP000092695"/>
    </source>
</evidence>
<dbReference type="Proteomes" id="UP000092695">
    <property type="component" value="Chromosome"/>
</dbReference>
<dbReference type="CDD" id="cd07814">
    <property type="entry name" value="SRPBCC_CalC_Aha1-like"/>
    <property type="match status" value="1"/>
</dbReference>